<dbReference type="AlphaFoldDB" id="A0A848E743"/>
<accession>A0A848E743</accession>
<keyword evidence="4" id="KW-1185">Reference proteome</keyword>
<keyword evidence="2" id="KW-0732">Signal</keyword>
<name>A0A848E743_9PROT</name>
<sequence length="324" mass="34024">MTLRLPRRALIAAATLPLACPALAQDAFPNRPLRMLVGFTPGGAVDIAARSFTPKMGDALGQPVIVDNRPGAGSNIATEAAARSPADGHTLLLATLGALVVSPMVMRLAFDPQRDLVPVSIAVDLFNILVVPADRPWRSTAELIAAAKAAPGRLSYGTSGIAGSPHLAGVLFDRMAGIETVPVHYRGGALIATDLLSGRIDFSFATAPSVLPHVQSGRLRALAVPTIQRSRLLPDVPTVAESGVPGFDVPGWYAVVAPRGTPEPAIARLNAAMRAALEDAEVTATLNRNGLEPMPTTATQFAAAWEAERVKWEPIIRDSGIRIE</sequence>
<dbReference type="InterPro" id="IPR005064">
    <property type="entry name" value="BUG"/>
</dbReference>
<dbReference type="Proteomes" id="UP000548582">
    <property type="component" value="Unassembled WGS sequence"/>
</dbReference>
<dbReference type="CDD" id="cd07012">
    <property type="entry name" value="PBP2_Bug_TTT"/>
    <property type="match status" value="1"/>
</dbReference>
<dbReference type="PANTHER" id="PTHR42928:SF5">
    <property type="entry name" value="BLR1237 PROTEIN"/>
    <property type="match status" value="1"/>
</dbReference>
<feature type="chain" id="PRO_5032415933" evidence="2">
    <location>
        <begin position="25"/>
        <end position="324"/>
    </location>
</feature>
<protein>
    <submittedName>
        <fullName evidence="3">Tripartite tricarboxylate transporter substrate binding protein</fullName>
    </submittedName>
</protein>
<gene>
    <name evidence="3" type="ORF">GWK16_03135</name>
</gene>
<dbReference type="PIRSF" id="PIRSF017082">
    <property type="entry name" value="YflP"/>
    <property type="match status" value="1"/>
</dbReference>
<reference evidence="3 4" key="1">
    <citation type="submission" date="2020-03" db="EMBL/GenBank/DDBJ databases">
        <authorList>
            <person name="Sun Q."/>
        </authorList>
    </citation>
    <scope>NUCLEOTIDE SEQUENCE [LARGE SCALE GENOMIC DNA]</scope>
    <source>
        <strain evidence="3 4">JC162</strain>
    </source>
</reference>
<comment type="similarity">
    <text evidence="1">Belongs to the UPF0065 (bug) family.</text>
</comment>
<evidence type="ECO:0000256" key="1">
    <source>
        <dbReference type="ARBA" id="ARBA00006987"/>
    </source>
</evidence>
<organism evidence="3 4">
    <name type="scientific">Neoroseomonas marina</name>
    <dbReference type="NCBI Taxonomy" id="1232220"/>
    <lineage>
        <taxon>Bacteria</taxon>
        <taxon>Pseudomonadati</taxon>
        <taxon>Pseudomonadota</taxon>
        <taxon>Alphaproteobacteria</taxon>
        <taxon>Acetobacterales</taxon>
        <taxon>Acetobacteraceae</taxon>
        <taxon>Neoroseomonas</taxon>
    </lineage>
</organism>
<dbReference type="Gene3D" id="3.40.190.150">
    <property type="entry name" value="Bordetella uptake gene, domain 1"/>
    <property type="match status" value="1"/>
</dbReference>
<dbReference type="InterPro" id="IPR042100">
    <property type="entry name" value="Bug_dom1"/>
</dbReference>
<evidence type="ECO:0000313" key="3">
    <source>
        <dbReference type="EMBL" id="NMJ40221.1"/>
    </source>
</evidence>
<comment type="caution">
    <text evidence="3">The sequence shown here is derived from an EMBL/GenBank/DDBJ whole genome shotgun (WGS) entry which is preliminary data.</text>
</comment>
<evidence type="ECO:0000256" key="2">
    <source>
        <dbReference type="SAM" id="SignalP"/>
    </source>
</evidence>
<dbReference type="PANTHER" id="PTHR42928">
    <property type="entry name" value="TRICARBOXYLATE-BINDING PROTEIN"/>
    <property type="match status" value="1"/>
</dbReference>
<proteinExistence type="inferred from homology"/>
<dbReference type="RefSeq" id="WP_170052491.1">
    <property type="nucleotide sequence ID" value="NZ_JABBKX010000001.1"/>
</dbReference>
<evidence type="ECO:0000313" key="4">
    <source>
        <dbReference type="Proteomes" id="UP000548582"/>
    </source>
</evidence>
<feature type="signal peptide" evidence="2">
    <location>
        <begin position="1"/>
        <end position="24"/>
    </location>
</feature>
<dbReference type="Gene3D" id="3.40.190.10">
    <property type="entry name" value="Periplasmic binding protein-like II"/>
    <property type="match status" value="1"/>
</dbReference>
<dbReference type="Pfam" id="PF03401">
    <property type="entry name" value="TctC"/>
    <property type="match status" value="1"/>
</dbReference>
<dbReference type="EMBL" id="JABBKX010000001">
    <property type="protein sequence ID" value="NMJ40221.1"/>
    <property type="molecule type" value="Genomic_DNA"/>
</dbReference>
<dbReference type="SUPFAM" id="SSF53850">
    <property type="entry name" value="Periplasmic binding protein-like II"/>
    <property type="match status" value="1"/>
</dbReference>